<dbReference type="SMART" id="SM01004">
    <property type="entry name" value="ALAD"/>
    <property type="match status" value="1"/>
</dbReference>
<keyword evidence="11" id="KW-0479">Metal-binding</keyword>
<dbReference type="Proteomes" id="UP000474054">
    <property type="component" value="Unassembled WGS sequence"/>
</dbReference>
<evidence type="ECO:0000256" key="3">
    <source>
        <dbReference type="ARBA" id="ARBA00012053"/>
    </source>
</evidence>
<dbReference type="GeneID" id="42780235"/>
<reference evidence="14 17" key="1">
    <citation type="submission" date="2019-10" db="EMBL/GenBank/DDBJ databases">
        <title>Comparative genomics of sulfur disproportionating microorganisms.</title>
        <authorList>
            <person name="Ward L.M."/>
            <person name="Bertran E."/>
            <person name="Johnston D."/>
        </authorList>
    </citation>
    <scope>NUCLEOTIDE SEQUENCE [LARGE SCALE GENOMIC DNA]</scope>
    <source>
        <strain evidence="14 17">DSM 3772</strain>
    </source>
</reference>
<evidence type="ECO:0000313" key="15">
    <source>
        <dbReference type="EMBL" id="QGR22417.1"/>
    </source>
</evidence>
<feature type="binding site" evidence="10">
    <location>
        <position position="213"/>
    </location>
    <ligand>
        <name>5-aminolevulinate</name>
        <dbReference type="ChEBI" id="CHEBI:356416"/>
        <label>1</label>
    </ligand>
</feature>
<keyword evidence="6 12" id="KW-0456">Lyase</keyword>
<evidence type="ECO:0000313" key="17">
    <source>
        <dbReference type="Proteomes" id="UP000474054"/>
    </source>
</evidence>
<dbReference type="Proteomes" id="UP000426328">
    <property type="component" value="Chromosome"/>
</dbReference>
<keyword evidence="5" id="KW-0350">Heme biosynthesis</keyword>
<feature type="active site" description="Schiff-base intermediate with substrate" evidence="9">
    <location>
        <position position="203"/>
    </location>
</feature>
<reference evidence="15 16" key="2">
    <citation type="submission" date="2019-10" db="EMBL/GenBank/DDBJ databases">
        <title>Genome Sequences from Six Type Strain Members of the Archaeal Family Sulfolobaceae: Acidianus ambivalens, Acidianus infernus, Metallosphaera prunae, Stygiolobus azoricus, Sulfolobus metallicus, and Sulfurisphaera ohwakuensis.</title>
        <authorList>
            <person name="Counts J.A."/>
            <person name="Kelly R.M."/>
        </authorList>
    </citation>
    <scope>NUCLEOTIDE SEQUENCE [LARGE SCALE GENOMIC DNA]</scope>
    <source>
        <strain evidence="15 16">LEI 10</strain>
    </source>
</reference>
<keyword evidence="7 12" id="KW-0627">Porphyrin biosynthesis</keyword>
<dbReference type="GO" id="GO:0005829">
    <property type="term" value="C:cytosol"/>
    <property type="evidence" value="ECO:0007669"/>
    <property type="project" value="TreeGrafter"/>
</dbReference>
<dbReference type="InterPro" id="IPR013785">
    <property type="entry name" value="Aldolase_TIM"/>
</dbReference>
<dbReference type="CDD" id="cd00384">
    <property type="entry name" value="ALAD_PBGS"/>
    <property type="match status" value="1"/>
</dbReference>
<feature type="binding site" evidence="10">
    <location>
        <position position="283"/>
    </location>
    <ligand>
        <name>5-aminolevulinate</name>
        <dbReference type="ChEBI" id="CHEBI:356416"/>
        <label>2</label>
    </ligand>
</feature>
<evidence type="ECO:0000256" key="4">
    <source>
        <dbReference type="ARBA" id="ARBA00020771"/>
    </source>
</evidence>
<evidence type="ECO:0000256" key="13">
    <source>
        <dbReference type="RuleBase" id="RU004161"/>
    </source>
</evidence>
<evidence type="ECO:0000256" key="11">
    <source>
        <dbReference type="PIRSR" id="PIRSR001415-5"/>
    </source>
</evidence>
<dbReference type="PIRSF" id="PIRSF001415">
    <property type="entry name" value="Porphbilin_synth"/>
    <property type="match status" value="1"/>
</dbReference>
<dbReference type="PANTHER" id="PTHR11458">
    <property type="entry name" value="DELTA-AMINOLEVULINIC ACID DEHYDRATASE"/>
    <property type="match status" value="1"/>
</dbReference>
<dbReference type="Pfam" id="PF00490">
    <property type="entry name" value="ALAD"/>
    <property type="match status" value="1"/>
</dbReference>
<dbReference type="SUPFAM" id="SSF51569">
    <property type="entry name" value="Aldolase"/>
    <property type="match status" value="1"/>
</dbReference>
<keyword evidence="16" id="KW-1185">Reference proteome</keyword>
<feature type="binding site" evidence="10">
    <location>
        <position position="322"/>
    </location>
    <ligand>
        <name>5-aminolevulinate</name>
        <dbReference type="ChEBI" id="CHEBI:356416"/>
        <label>2</label>
    </ligand>
</feature>
<evidence type="ECO:0000256" key="6">
    <source>
        <dbReference type="ARBA" id="ARBA00023239"/>
    </source>
</evidence>
<gene>
    <name evidence="15" type="primary">hemB</name>
    <name evidence="15" type="ORF">D1866_10850</name>
    <name evidence="14" type="ORF">GFB69_02290</name>
</gene>
<dbReference type="PANTHER" id="PTHR11458:SF0">
    <property type="entry name" value="DELTA-AMINOLEVULINIC ACID DEHYDRATASE"/>
    <property type="match status" value="1"/>
</dbReference>
<accession>A0A650CYA1</accession>
<protein>
    <recommendedName>
        <fullName evidence="4 12">Delta-aminolevulinic acid dehydratase</fullName>
        <ecNumber evidence="3 12">4.2.1.24</ecNumber>
    </recommendedName>
</protein>
<dbReference type="GO" id="GO:0008270">
    <property type="term" value="F:zinc ion binding"/>
    <property type="evidence" value="ECO:0007669"/>
    <property type="project" value="TreeGrafter"/>
</dbReference>
<feature type="binding site" evidence="10">
    <location>
        <position position="225"/>
    </location>
    <ligand>
        <name>5-aminolevulinate</name>
        <dbReference type="ChEBI" id="CHEBI:356416"/>
        <label>1</label>
    </ligand>
</feature>
<evidence type="ECO:0000313" key="16">
    <source>
        <dbReference type="Proteomes" id="UP000426328"/>
    </source>
</evidence>
<evidence type="ECO:0000256" key="2">
    <source>
        <dbReference type="ARBA" id="ARBA00008055"/>
    </source>
</evidence>
<dbReference type="AlphaFoldDB" id="A0A650CYA1"/>
<feature type="binding site" evidence="11">
    <location>
        <position position="241"/>
    </location>
    <ligand>
        <name>Mg(2+)</name>
        <dbReference type="ChEBI" id="CHEBI:18420"/>
    </ligand>
</feature>
<dbReference type="EMBL" id="WHYS01000001">
    <property type="protein sequence ID" value="MQL54611.1"/>
    <property type="molecule type" value="Genomic_DNA"/>
</dbReference>
<sequence length="337" mass="37904">MASFPIVRPRRLRKNKLIRDMIAETNLTEKNLILPIFIKEGILEEEEIKSMPGVFRYPPNDKLIKFVESSYDNGIRNVILFGIPKYKDDIASSAYDKNGVIQTSVRLLKDTFGDKLIVITDECTDEYTSHGHCGIVKYNSKGEYFVDNDESLKIHAKIALSQAEAGADIIAPSSMMDGVVGAIRKALDENGYTDTLIMSYSVKYASTFYSPFRDAAYSKPAFGDRKSYQMDPRNAYEALKEAKLDIEEGADILMVKPAHTYLDVIRLVKDNFPDYPLAAYHVSGEYSMIKAAALNGWIDERTAVLEITTAIRRAGADLILTYYANDIAKWLKEGLPF</sequence>
<evidence type="ECO:0000256" key="12">
    <source>
        <dbReference type="RuleBase" id="RU000515"/>
    </source>
</evidence>
<dbReference type="EC" id="4.2.1.24" evidence="3 12"/>
<comment type="similarity">
    <text evidence="2 13">Belongs to the ALAD family.</text>
</comment>
<comment type="catalytic activity">
    <reaction evidence="8 12">
        <text>2 5-aminolevulinate = porphobilinogen + 2 H2O + H(+)</text>
        <dbReference type="Rhea" id="RHEA:24064"/>
        <dbReference type="ChEBI" id="CHEBI:15377"/>
        <dbReference type="ChEBI" id="CHEBI:15378"/>
        <dbReference type="ChEBI" id="CHEBI:58126"/>
        <dbReference type="ChEBI" id="CHEBI:356416"/>
        <dbReference type="EC" id="4.2.1.24"/>
    </reaction>
</comment>
<evidence type="ECO:0000256" key="5">
    <source>
        <dbReference type="ARBA" id="ARBA00023133"/>
    </source>
</evidence>
<proteinExistence type="inferred from homology"/>
<dbReference type="PROSITE" id="PS00169">
    <property type="entry name" value="D_ALA_DEHYDRATASE"/>
    <property type="match status" value="1"/>
</dbReference>
<evidence type="ECO:0000256" key="7">
    <source>
        <dbReference type="ARBA" id="ARBA00023244"/>
    </source>
</evidence>
<dbReference type="RefSeq" id="WP_152939844.1">
    <property type="nucleotide sequence ID" value="NZ_CP045482.1"/>
</dbReference>
<dbReference type="GO" id="GO:0006782">
    <property type="term" value="P:protoporphyrinogen IX biosynthetic process"/>
    <property type="evidence" value="ECO:0007669"/>
    <property type="project" value="UniProtKB-UniPathway"/>
</dbReference>
<feature type="active site" description="Schiff-base intermediate with substrate" evidence="9">
    <location>
        <position position="256"/>
    </location>
</feature>
<evidence type="ECO:0000313" key="14">
    <source>
        <dbReference type="EMBL" id="MQL54611.1"/>
    </source>
</evidence>
<dbReference type="PRINTS" id="PR00144">
    <property type="entry name" value="DALDHYDRTASE"/>
</dbReference>
<dbReference type="GO" id="GO:0004655">
    <property type="term" value="F:porphobilinogen synthase activity"/>
    <property type="evidence" value="ECO:0007669"/>
    <property type="project" value="UniProtKB-EC"/>
</dbReference>
<evidence type="ECO:0000256" key="10">
    <source>
        <dbReference type="PIRSR" id="PIRSR001415-2"/>
    </source>
</evidence>
<organism evidence="15 16">
    <name type="scientific">Acidianus ambivalens</name>
    <name type="common">Desulfurolobus ambivalens</name>
    <dbReference type="NCBI Taxonomy" id="2283"/>
    <lineage>
        <taxon>Archaea</taxon>
        <taxon>Thermoproteota</taxon>
        <taxon>Thermoprotei</taxon>
        <taxon>Sulfolobales</taxon>
        <taxon>Sulfolobaceae</taxon>
        <taxon>Acidianus</taxon>
    </lineage>
</organism>
<dbReference type="UniPathway" id="UPA00251">
    <property type="reaction ID" value="UER00318"/>
</dbReference>
<evidence type="ECO:0000256" key="8">
    <source>
        <dbReference type="ARBA" id="ARBA00047651"/>
    </source>
</evidence>
<name>A0A650CYA1_ACIAM</name>
<comment type="subunit">
    <text evidence="12">Homooctamer.</text>
</comment>
<dbReference type="EMBL" id="CP045482">
    <property type="protein sequence ID" value="QGR22417.1"/>
    <property type="molecule type" value="Genomic_DNA"/>
</dbReference>
<comment type="pathway">
    <text evidence="1">Porphyrin-containing compound metabolism; protoporphyrin-IX biosynthesis; coproporphyrinogen-III from 5-aminolevulinate: step 1/4.</text>
</comment>
<dbReference type="FunFam" id="3.20.20.70:FF:000019">
    <property type="entry name" value="Delta-aminolevulinic acid dehydratase"/>
    <property type="match status" value="1"/>
</dbReference>
<dbReference type="KEGG" id="aamb:D1866_10850"/>
<dbReference type="Gene3D" id="3.20.20.70">
    <property type="entry name" value="Aldolase class I"/>
    <property type="match status" value="1"/>
</dbReference>
<keyword evidence="11" id="KW-0460">Magnesium</keyword>
<dbReference type="InterPro" id="IPR030656">
    <property type="entry name" value="ALAD_AS"/>
</dbReference>
<dbReference type="NCBIfam" id="NF006762">
    <property type="entry name" value="PRK09283.1"/>
    <property type="match status" value="1"/>
</dbReference>
<evidence type="ECO:0000256" key="1">
    <source>
        <dbReference type="ARBA" id="ARBA00004694"/>
    </source>
</evidence>
<dbReference type="InterPro" id="IPR001731">
    <property type="entry name" value="ALAD"/>
</dbReference>
<evidence type="ECO:0000256" key="9">
    <source>
        <dbReference type="PIRSR" id="PIRSR001415-1"/>
    </source>
</evidence>